<dbReference type="GeneID" id="34555675"/>
<keyword evidence="4" id="KW-1185">Reference proteome</keyword>
<gene>
    <name evidence="3" type="ORF">CORC01_02515</name>
</gene>
<organism evidence="3 4">
    <name type="scientific">Colletotrichum orchidophilum</name>
    <dbReference type="NCBI Taxonomy" id="1209926"/>
    <lineage>
        <taxon>Eukaryota</taxon>
        <taxon>Fungi</taxon>
        <taxon>Dikarya</taxon>
        <taxon>Ascomycota</taxon>
        <taxon>Pezizomycotina</taxon>
        <taxon>Sordariomycetes</taxon>
        <taxon>Hypocreomycetidae</taxon>
        <taxon>Glomerellales</taxon>
        <taxon>Glomerellaceae</taxon>
        <taxon>Colletotrichum</taxon>
    </lineage>
</organism>
<feature type="transmembrane region" description="Helical" evidence="2">
    <location>
        <begin position="15"/>
        <end position="35"/>
    </location>
</feature>
<feature type="region of interest" description="Disordered" evidence="1">
    <location>
        <begin position="85"/>
        <end position="119"/>
    </location>
</feature>
<evidence type="ECO:0000313" key="3">
    <source>
        <dbReference type="EMBL" id="OHF02235.1"/>
    </source>
</evidence>
<accession>A0A1G4BLM6</accession>
<evidence type="ECO:0000256" key="1">
    <source>
        <dbReference type="SAM" id="MobiDB-lite"/>
    </source>
</evidence>
<keyword evidence="2" id="KW-0472">Membrane</keyword>
<dbReference type="RefSeq" id="XP_022479377.1">
    <property type="nucleotide sequence ID" value="XM_022614165.1"/>
</dbReference>
<evidence type="ECO:0000313" key="4">
    <source>
        <dbReference type="Proteomes" id="UP000176998"/>
    </source>
</evidence>
<evidence type="ECO:0000256" key="2">
    <source>
        <dbReference type="SAM" id="Phobius"/>
    </source>
</evidence>
<proteinExistence type="predicted"/>
<comment type="caution">
    <text evidence="3">The sequence shown here is derived from an EMBL/GenBank/DDBJ whole genome shotgun (WGS) entry which is preliminary data.</text>
</comment>
<sequence>MTQAANPEVFATSEWLMAVSSLVLLWLTPLFVFGYPDQALKKQCWLIGMDHDHYLRPWQKKKSWSRNRYRDRDEQQREWMRWPQCPFFPTSASSHRPTPGKLTGDDERRPDESRSETGRIRLAYAPGPMMHVIRY</sequence>
<feature type="compositionally biased region" description="Basic and acidic residues" evidence="1">
    <location>
        <begin position="103"/>
        <end position="119"/>
    </location>
</feature>
<keyword evidence="2" id="KW-0812">Transmembrane</keyword>
<keyword evidence="2" id="KW-1133">Transmembrane helix</keyword>
<name>A0A1G4BLM6_9PEZI</name>
<dbReference type="Proteomes" id="UP000176998">
    <property type="component" value="Unassembled WGS sequence"/>
</dbReference>
<dbReference type="AlphaFoldDB" id="A0A1G4BLM6"/>
<reference evidence="3 4" key="1">
    <citation type="submission" date="2016-09" db="EMBL/GenBank/DDBJ databases">
        <authorList>
            <person name="Capua I."/>
            <person name="De Benedictis P."/>
            <person name="Joannis T."/>
            <person name="Lombin L.H."/>
            <person name="Cattoli G."/>
        </authorList>
    </citation>
    <scope>NUCLEOTIDE SEQUENCE [LARGE SCALE GENOMIC DNA]</scope>
    <source>
        <strain evidence="3 4">IMI 309357</strain>
    </source>
</reference>
<dbReference type="EMBL" id="MJBS01000014">
    <property type="protein sequence ID" value="OHF02235.1"/>
    <property type="molecule type" value="Genomic_DNA"/>
</dbReference>
<protein>
    <submittedName>
        <fullName evidence="3">Uncharacterized protein</fullName>
    </submittedName>
</protein>